<proteinExistence type="predicted"/>
<evidence type="ECO:0000256" key="1">
    <source>
        <dbReference type="SAM" id="MobiDB-lite"/>
    </source>
</evidence>
<dbReference type="InterPro" id="IPR002525">
    <property type="entry name" value="Transp_IS110-like_N"/>
</dbReference>
<organism evidence="3 4">
    <name type="scientific">Streptomyces violaceusniger</name>
    <dbReference type="NCBI Taxonomy" id="68280"/>
    <lineage>
        <taxon>Bacteria</taxon>
        <taxon>Bacillati</taxon>
        <taxon>Actinomycetota</taxon>
        <taxon>Actinomycetes</taxon>
        <taxon>Kitasatosporales</taxon>
        <taxon>Streptomycetaceae</taxon>
        <taxon>Streptomyces</taxon>
        <taxon>Streptomyces violaceusniger group</taxon>
    </lineage>
</organism>
<dbReference type="EMBL" id="BJHW01000002">
    <property type="protein sequence ID" value="GDY59681.1"/>
    <property type="molecule type" value="Genomic_DNA"/>
</dbReference>
<gene>
    <name evidence="3" type="ORF">SVIO_103040</name>
</gene>
<dbReference type="GO" id="GO:0006313">
    <property type="term" value="P:DNA transposition"/>
    <property type="evidence" value="ECO:0007669"/>
    <property type="project" value="InterPro"/>
</dbReference>
<protein>
    <recommendedName>
        <fullName evidence="2">Transposase IS110-like N-terminal domain-containing protein</fullName>
    </recommendedName>
</protein>
<feature type="region of interest" description="Disordered" evidence="1">
    <location>
        <begin position="226"/>
        <end position="275"/>
    </location>
</feature>
<evidence type="ECO:0000313" key="3">
    <source>
        <dbReference type="EMBL" id="GDY59681.1"/>
    </source>
</evidence>
<evidence type="ECO:0000259" key="2">
    <source>
        <dbReference type="Pfam" id="PF01548"/>
    </source>
</evidence>
<feature type="compositionally biased region" description="Low complexity" evidence="1">
    <location>
        <begin position="257"/>
        <end position="275"/>
    </location>
</feature>
<feature type="compositionally biased region" description="Low complexity" evidence="1">
    <location>
        <begin position="235"/>
        <end position="249"/>
    </location>
</feature>
<keyword evidence="4" id="KW-1185">Reference proteome</keyword>
<dbReference type="PANTHER" id="PTHR33055">
    <property type="entry name" value="TRANSPOSASE FOR INSERTION SEQUENCE ELEMENT IS1111A"/>
    <property type="match status" value="1"/>
</dbReference>
<dbReference type="PANTHER" id="PTHR33055:SF3">
    <property type="entry name" value="PUTATIVE TRANSPOSASE FOR IS117-RELATED"/>
    <property type="match status" value="1"/>
</dbReference>
<reference evidence="3 4" key="1">
    <citation type="journal article" date="2020" name="Int. J. Syst. Evol. Microbiol.">
        <title>Reclassification of Streptomyces castelarensis and Streptomyces sporoclivatus as later heterotypic synonyms of Streptomyces antimycoticus.</title>
        <authorList>
            <person name="Komaki H."/>
            <person name="Tamura T."/>
        </authorList>
    </citation>
    <scope>NUCLEOTIDE SEQUENCE [LARGE SCALE GENOMIC DNA]</scope>
    <source>
        <strain evidence="3 4">NBRC 13459</strain>
    </source>
</reference>
<name>A0A4D4LDM3_STRVO</name>
<dbReference type="Proteomes" id="UP000301309">
    <property type="component" value="Unassembled WGS sequence"/>
</dbReference>
<comment type="caution">
    <text evidence="3">The sequence shown here is derived from an EMBL/GenBank/DDBJ whole genome shotgun (WGS) entry which is preliminary data.</text>
</comment>
<dbReference type="Pfam" id="PF01548">
    <property type="entry name" value="DEDD_Tnp_IS110"/>
    <property type="match status" value="1"/>
</dbReference>
<feature type="domain" description="Transposase IS110-like N-terminal" evidence="2">
    <location>
        <begin position="6"/>
        <end position="159"/>
    </location>
</feature>
<dbReference type="AlphaFoldDB" id="A0A4D4LDM3"/>
<dbReference type="InterPro" id="IPR047650">
    <property type="entry name" value="Transpos_IS110"/>
</dbReference>
<evidence type="ECO:0000313" key="4">
    <source>
        <dbReference type="Proteomes" id="UP000301309"/>
    </source>
</evidence>
<dbReference type="GO" id="GO:0004803">
    <property type="term" value="F:transposase activity"/>
    <property type="evidence" value="ECO:0007669"/>
    <property type="project" value="InterPro"/>
</dbReference>
<sequence>MRKPHWAERTHDVALADDTGRLLAKRYITDDAVGYTLLLELLAEHGDTEDTPIPVAIETSRGLLVAVLRSGKRKAYAINPLAAARYRDRHSVSRKKSDPGDALVLANILHTDMHAHRPLPDDSDLGRAIAVLARAQQDALWNRQQLANQLRSLLREYYPAALNAFATWTNGLCRPEARELLKTAPTPTRAARLTRTQLQAALKRAARKRGIDTEVDRLRDAFRASPRTSRRLSKTLSASRCSPSLSSSTPPAPPLTNSPRRWRTRSLSIRTLRSC</sequence>
<accession>A0A4D4LDM3</accession>
<dbReference type="GO" id="GO:0003677">
    <property type="term" value="F:DNA binding"/>
    <property type="evidence" value="ECO:0007669"/>
    <property type="project" value="InterPro"/>
</dbReference>